<accession>A0ABR4C6X1</accession>
<gene>
    <name evidence="5" type="ORF">VTL71DRAFT_2955</name>
</gene>
<dbReference type="Gene3D" id="1.25.40.20">
    <property type="entry name" value="Ankyrin repeat-containing domain"/>
    <property type="match status" value="4"/>
</dbReference>
<dbReference type="InterPro" id="IPR025676">
    <property type="entry name" value="Clr5_dom"/>
</dbReference>
<dbReference type="PROSITE" id="PS50297">
    <property type="entry name" value="ANK_REP_REGION"/>
    <property type="match status" value="2"/>
</dbReference>
<dbReference type="InterPro" id="IPR051165">
    <property type="entry name" value="Multifunctional_ANK_Repeat"/>
</dbReference>
<evidence type="ECO:0000259" key="4">
    <source>
        <dbReference type="Pfam" id="PF14420"/>
    </source>
</evidence>
<dbReference type="InterPro" id="IPR002110">
    <property type="entry name" value="Ankyrin_rpt"/>
</dbReference>
<keyword evidence="1" id="KW-0677">Repeat</keyword>
<reference evidence="5 6" key="1">
    <citation type="journal article" date="2024" name="Commun. Biol.">
        <title>Comparative genomic analysis of thermophilic fungi reveals convergent evolutionary adaptations and gene losses.</title>
        <authorList>
            <person name="Steindorff A.S."/>
            <person name="Aguilar-Pontes M.V."/>
            <person name="Robinson A.J."/>
            <person name="Andreopoulos B."/>
            <person name="LaButti K."/>
            <person name="Kuo A."/>
            <person name="Mondo S."/>
            <person name="Riley R."/>
            <person name="Otillar R."/>
            <person name="Haridas S."/>
            <person name="Lipzen A."/>
            <person name="Grimwood J."/>
            <person name="Schmutz J."/>
            <person name="Clum A."/>
            <person name="Reid I.D."/>
            <person name="Moisan M.C."/>
            <person name="Butler G."/>
            <person name="Nguyen T.T.M."/>
            <person name="Dewar K."/>
            <person name="Conant G."/>
            <person name="Drula E."/>
            <person name="Henrissat B."/>
            <person name="Hansel C."/>
            <person name="Singer S."/>
            <person name="Hutchinson M.I."/>
            <person name="de Vries R.P."/>
            <person name="Natvig D.O."/>
            <person name="Powell A.J."/>
            <person name="Tsang A."/>
            <person name="Grigoriev I.V."/>
        </authorList>
    </citation>
    <scope>NUCLEOTIDE SEQUENCE [LARGE SCALE GENOMIC DNA]</scope>
    <source>
        <strain evidence="5 6">CBS 494.80</strain>
    </source>
</reference>
<dbReference type="EMBL" id="JAZHXI010000012">
    <property type="protein sequence ID" value="KAL2065286.1"/>
    <property type="molecule type" value="Genomic_DNA"/>
</dbReference>
<evidence type="ECO:0000256" key="3">
    <source>
        <dbReference type="PROSITE-ProRule" id="PRU00023"/>
    </source>
</evidence>
<evidence type="ECO:0000256" key="1">
    <source>
        <dbReference type="ARBA" id="ARBA00022737"/>
    </source>
</evidence>
<feature type="repeat" description="ANK" evidence="3">
    <location>
        <begin position="1150"/>
        <end position="1175"/>
    </location>
</feature>
<dbReference type="InterPro" id="IPR036770">
    <property type="entry name" value="Ankyrin_rpt-contain_sf"/>
</dbReference>
<keyword evidence="2 3" id="KW-0040">ANK repeat</keyword>
<sequence length="1252" mass="138997">MASRARKVPREEWERHKKTIRDLVYDERLPLSTKGDGDSVKSRLQTKHHFTVSLSQLEAYIKSCEDLESRHVKKEEWQAIHVRLEKLSAMGIAARVSLSGRVFTRAQLSRSKRRADALYGDEHLDVQKFPFPRTVLIETQGQNEDWVILTDDDVFTLFDPFRIFTDHNSLLVNVPMLEGNREDVAAHHLELGTGHSNSAPEVDNLPPSADMLLPFGHQALIPYHPSSQYAEGIWPSLSHQPLHSVRIPANELDLSVFSMQSPGQWPSAYSTRYLVQDPQFSQLLGAVLATSRWYIRSEAQSIQTIGNGDNQERRLDRRHSPLSQISLVQSLLLESSKYLTRKSDARSLEKLPSSHDVHDRLLSLLPDHMQQDKSGTNEAIVAGDADSNLPFYTALLYSIANGFAGLQEIPPGAILRLLKQNHRMSDQIIECLRSCSPAQARCLSDNLFKAAIEACDEEAVTFIIETTRDLQCSIDVNDIACKINNTGRSYTAIELAAKSGHLGIVQVLLAADADVNKTYESSERGQPEGALECAICTGNQYKLDFAKDQPVHMTIVVAILDHGAKLRLKLFEALIWHNPVALLRELFLRLPANDHWQFFPWHHKAFSTNRHMIGLPALIAGKLENILATEIIKRLLEQCSETDCMRCVKDHEELERTLCIAVRRANRELALFLLPFTNRQNGALAAAIRSGNVELIELFILKGPGAGSLLFCVDGHKKCPLNCTARSTPLAEAIRAQDQDLLQDLESHGFLIHINDLDLECAINAAALVGDCVHLVKMLQLIQIKKSVNVKSALCAAICANDMRMVMLLLESGCLCAETYQDFGVVPKHESIPLFLALDTKNLAALHAIIEAEITGDVNYIHKKMGCKSVLELAALWGDMSVVEDMISLGADLDIGLENTALGVALKSKNTEMIILLLEAGASPDACCRSGSESPLAIAIDSANRDAMQLLLQFGASDADERAFRVALTMSQEVFDVLLQAFSCRYPRGLRGFGGYLLRVALDQRDAMLLKRMLGAHFDTKCFNPYENHWECNILGYAIMLGSTESGVPDVTEELINREDLNSIVFRKTRFTFKGKDYSEQETALLVAIGTRNEQLVTRLLDTGADPQRQARMGVKHTPLQRACEIGSYKMVKLLLDHKARVDDGPAYSRGRTALQLAARTGSIKIAELLIQCGALVHEPPAKLNGQTAFEEAAGNGRLEMLRLLWDTVDGLGFDSAQIESAKSLALAGGHRGCAEYISNLWAVHVPFDMYL</sequence>
<dbReference type="Proteomes" id="UP001595075">
    <property type="component" value="Unassembled WGS sequence"/>
</dbReference>
<dbReference type="PANTHER" id="PTHR24123">
    <property type="entry name" value="ANKYRIN REPEAT-CONTAINING"/>
    <property type="match status" value="1"/>
</dbReference>
<dbReference type="SUPFAM" id="SSF48403">
    <property type="entry name" value="Ankyrin repeat"/>
    <property type="match status" value="2"/>
</dbReference>
<evidence type="ECO:0000256" key="2">
    <source>
        <dbReference type="ARBA" id="ARBA00023043"/>
    </source>
</evidence>
<feature type="repeat" description="ANK" evidence="3">
    <location>
        <begin position="488"/>
        <end position="520"/>
    </location>
</feature>
<comment type="caution">
    <text evidence="5">The sequence shown here is derived from an EMBL/GenBank/DDBJ whole genome shotgun (WGS) entry which is preliminary data.</text>
</comment>
<feature type="domain" description="Clr5" evidence="4">
    <location>
        <begin position="10"/>
        <end position="62"/>
    </location>
</feature>
<dbReference type="SMART" id="SM00248">
    <property type="entry name" value="ANK"/>
    <property type="match status" value="12"/>
</dbReference>
<keyword evidence="6" id="KW-1185">Reference proteome</keyword>
<evidence type="ECO:0000313" key="6">
    <source>
        <dbReference type="Proteomes" id="UP001595075"/>
    </source>
</evidence>
<proteinExistence type="predicted"/>
<dbReference type="PROSITE" id="PS50088">
    <property type="entry name" value="ANK_REPEAT"/>
    <property type="match status" value="2"/>
</dbReference>
<dbReference type="Pfam" id="PF14420">
    <property type="entry name" value="Clr5"/>
    <property type="match status" value="1"/>
</dbReference>
<evidence type="ECO:0000313" key="5">
    <source>
        <dbReference type="EMBL" id="KAL2065286.1"/>
    </source>
</evidence>
<organism evidence="5 6">
    <name type="scientific">Oculimacula yallundae</name>
    <dbReference type="NCBI Taxonomy" id="86028"/>
    <lineage>
        <taxon>Eukaryota</taxon>
        <taxon>Fungi</taxon>
        <taxon>Dikarya</taxon>
        <taxon>Ascomycota</taxon>
        <taxon>Pezizomycotina</taxon>
        <taxon>Leotiomycetes</taxon>
        <taxon>Helotiales</taxon>
        <taxon>Ploettnerulaceae</taxon>
        <taxon>Oculimacula</taxon>
    </lineage>
</organism>
<name>A0ABR4C6X1_9HELO</name>
<dbReference type="Pfam" id="PF00023">
    <property type="entry name" value="Ank"/>
    <property type="match status" value="1"/>
</dbReference>
<dbReference type="Pfam" id="PF12796">
    <property type="entry name" value="Ank_2"/>
    <property type="match status" value="2"/>
</dbReference>
<dbReference type="PANTHER" id="PTHR24123:SF33">
    <property type="entry name" value="PROTEIN HOS4"/>
    <property type="match status" value="1"/>
</dbReference>
<protein>
    <recommendedName>
        <fullName evidence="4">Clr5 domain-containing protein</fullName>
    </recommendedName>
</protein>